<evidence type="ECO:0000313" key="3">
    <source>
        <dbReference type="EMBL" id="KAH3873172.1"/>
    </source>
</evidence>
<keyword evidence="4" id="KW-1185">Reference proteome</keyword>
<protein>
    <recommendedName>
        <fullName evidence="2">DUF4773 domain-containing protein</fullName>
    </recommendedName>
</protein>
<sequence length="212" mass="23892">MSSTFYFALLVGVGILAMRGVTCFTNKDFFDLAIKYGAEIQKEDSLHDVTQSNDDVIDLPGDHDDELDVEFLIEKFGITFSENGSDIYLGNLGSGCSCRRYTCGCCVRHTYRAKIFCKRVSFTFNGCVSLRFLPRNCGIRLTITFNGRTLYNREISLRHPPHLCFGVPGLQRSARICLQIYNVNFAQKSLCARLVGTINLKVRSIELDLFPV</sequence>
<comment type="caution">
    <text evidence="3">The sequence shown here is derived from an EMBL/GenBank/DDBJ whole genome shotgun (WGS) entry which is preliminary data.</text>
</comment>
<organism evidence="3 4">
    <name type="scientific">Dreissena polymorpha</name>
    <name type="common">Zebra mussel</name>
    <name type="synonym">Mytilus polymorpha</name>
    <dbReference type="NCBI Taxonomy" id="45954"/>
    <lineage>
        <taxon>Eukaryota</taxon>
        <taxon>Metazoa</taxon>
        <taxon>Spiralia</taxon>
        <taxon>Lophotrochozoa</taxon>
        <taxon>Mollusca</taxon>
        <taxon>Bivalvia</taxon>
        <taxon>Autobranchia</taxon>
        <taxon>Heteroconchia</taxon>
        <taxon>Euheterodonta</taxon>
        <taxon>Imparidentia</taxon>
        <taxon>Neoheterodontei</taxon>
        <taxon>Myida</taxon>
        <taxon>Dreissenoidea</taxon>
        <taxon>Dreissenidae</taxon>
        <taxon>Dreissena</taxon>
    </lineage>
</organism>
<evidence type="ECO:0000256" key="1">
    <source>
        <dbReference type="SAM" id="SignalP"/>
    </source>
</evidence>
<accession>A0A9D4M929</accession>
<proteinExistence type="predicted"/>
<reference evidence="3" key="1">
    <citation type="journal article" date="2019" name="bioRxiv">
        <title>The Genome of the Zebra Mussel, Dreissena polymorpha: A Resource for Invasive Species Research.</title>
        <authorList>
            <person name="McCartney M.A."/>
            <person name="Auch B."/>
            <person name="Kono T."/>
            <person name="Mallez S."/>
            <person name="Zhang Y."/>
            <person name="Obille A."/>
            <person name="Becker A."/>
            <person name="Abrahante J.E."/>
            <person name="Garbe J."/>
            <person name="Badalamenti J.P."/>
            <person name="Herman A."/>
            <person name="Mangelson H."/>
            <person name="Liachko I."/>
            <person name="Sullivan S."/>
            <person name="Sone E.D."/>
            <person name="Koren S."/>
            <person name="Silverstein K.A.T."/>
            <person name="Beckman K.B."/>
            <person name="Gohl D.M."/>
        </authorList>
    </citation>
    <scope>NUCLEOTIDE SEQUENCE</scope>
    <source>
        <strain evidence="3">Duluth1</strain>
        <tissue evidence="3">Whole animal</tissue>
    </source>
</reference>
<evidence type="ECO:0000313" key="4">
    <source>
        <dbReference type="Proteomes" id="UP000828390"/>
    </source>
</evidence>
<dbReference type="EMBL" id="JAIWYP010000002">
    <property type="protein sequence ID" value="KAH3873172.1"/>
    <property type="molecule type" value="Genomic_DNA"/>
</dbReference>
<feature type="signal peptide" evidence="1">
    <location>
        <begin position="1"/>
        <end position="23"/>
    </location>
</feature>
<gene>
    <name evidence="3" type="ORF">DPMN_036399</name>
</gene>
<reference evidence="3" key="2">
    <citation type="submission" date="2020-11" db="EMBL/GenBank/DDBJ databases">
        <authorList>
            <person name="McCartney M.A."/>
            <person name="Auch B."/>
            <person name="Kono T."/>
            <person name="Mallez S."/>
            <person name="Becker A."/>
            <person name="Gohl D.M."/>
            <person name="Silverstein K.A.T."/>
            <person name="Koren S."/>
            <person name="Bechman K.B."/>
            <person name="Herman A."/>
            <person name="Abrahante J.E."/>
            <person name="Garbe J."/>
        </authorList>
    </citation>
    <scope>NUCLEOTIDE SEQUENCE</scope>
    <source>
        <strain evidence="3">Duluth1</strain>
        <tissue evidence="3">Whole animal</tissue>
    </source>
</reference>
<dbReference type="Proteomes" id="UP000828390">
    <property type="component" value="Unassembled WGS sequence"/>
</dbReference>
<feature type="domain" description="DUF4773" evidence="2">
    <location>
        <begin position="96"/>
        <end position="195"/>
    </location>
</feature>
<dbReference type="PANTHER" id="PTHR36299:SF2">
    <property type="entry name" value="DUF4773 DOMAIN-CONTAINING PROTEIN"/>
    <property type="match status" value="1"/>
</dbReference>
<dbReference type="AlphaFoldDB" id="A0A9D4M929"/>
<dbReference type="InterPro" id="IPR031941">
    <property type="entry name" value="DUF4773"/>
</dbReference>
<keyword evidence="1" id="KW-0732">Signal</keyword>
<evidence type="ECO:0000259" key="2">
    <source>
        <dbReference type="Pfam" id="PF15998"/>
    </source>
</evidence>
<dbReference type="Pfam" id="PF15998">
    <property type="entry name" value="DUF4773"/>
    <property type="match status" value="1"/>
</dbReference>
<feature type="chain" id="PRO_5039291640" description="DUF4773 domain-containing protein" evidence="1">
    <location>
        <begin position="24"/>
        <end position="212"/>
    </location>
</feature>
<name>A0A9D4M929_DREPO</name>
<dbReference type="PANTHER" id="PTHR36299">
    <property type="entry name" value="AGAP008005-PA"/>
    <property type="match status" value="1"/>
</dbReference>